<evidence type="ECO:0000256" key="11">
    <source>
        <dbReference type="PIRNR" id="PIRNR006268"/>
    </source>
</evidence>
<dbReference type="EMBL" id="JBBNPS010000015">
    <property type="protein sequence ID" value="MEQ3353852.1"/>
    <property type="molecule type" value="Genomic_DNA"/>
</dbReference>
<feature type="chain" id="PRO_5044989651" description="FAD:protein FMN transferase" evidence="12">
    <location>
        <begin position="24"/>
        <end position="391"/>
    </location>
</feature>
<name>A0ABV1J7Q9_9FIRM</name>
<dbReference type="PIRSF" id="PIRSF006268">
    <property type="entry name" value="ApbE"/>
    <property type="match status" value="1"/>
</dbReference>
<keyword evidence="12" id="KW-0997">Cell inner membrane</keyword>
<evidence type="ECO:0000256" key="1">
    <source>
        <dbReference type="ARBA" id="ARBA00001946"/>
    </source>
</evidence>
<comment type="catalytic activity">
    <reaction evidence="10 11 12">
        <text>L-threonyl-[protein] + FAD = FMN-L-threonyl-[protein] + AMP + H(+)</text>
        <dbReference type="Rhea" id="RHEA:36847"/>
        <dbReference type="Rhea" id="RHEA-COMP:11060"/>
        <dbReference type="Rhea" id="RHEA-COMP:11061"/>
        <dbReference type="ChEBI" id="CHEBI:15378"/>
        <dbReference type="ChEBI" id="CHEBI:30013"/>
        <dbReference type="ChEBI" id="CHEBI:57692"/>
        <dbReference type="ChEBI" id="CHEBI:74257"/>
        <dbReference type="ChEBI" id="CHEBI:456215"/>
        <dbReference type="EC" id="2.7.1.180"/>
    </reaction>
</comment>
<proteinExistence type="inferred from homology"/>
<keyword evidence="6 11" id="KW-0479">Metal-binding</keyword>
<dbReference type="PANTHER" id="PTHR30040:SF2">
    <property type="entry name" value="FAD:PROTEIN FMN TRANSFERASE"/>
    <property type="match status" value="1"/>
</dbReference>
<evidence type="ECO:0000256" key="7">
    <source>
        <dbReference type="ARBA" id="ARBA00022827"/>
    </source>
</evidence>
<dbReference type="PROSITE" id="PS51257">
    <property type="entry name" value="PROKAR_LIPOPROTEIN"/>
    <property type="match status" value="1"/>
</dbReference>
<keyword evidence="12" id="KW-1003">Cell membrane</keyword>
<feature type="signal peptide" evidence="12">
    <location>
        <begin position="1"/>
        <end position="23"/>
    </location>
</feature>
<dbReference type="SUPFAM" id="SSF143631">
    <property type="entry name" value="ApbE-like"/>
    <property type="match status" value="1"/>
</dbReference>
<dbReference type="Pfam" id="PF02424">
    <property type="entry name" value="ApbE"/>
    <property type="match status" value="1"/>
</dbReference>
<reference evidence="13 14" key="1">
    <citation type="submission" date="2024-04" db="EMBL/GenBank/DDBJ databases">
        <title>Human intestinal bacterial collection.</title>
        <authorList>
            <person name="Pauvert C."/>
            <person name="Hitch T.C.A."/>
            <person name="Clavel T."/>
        </authorList>
    </citation>
    <scope>NUCLEOTIDE SEQUENCE [LARGE SCALE GENOMIC DNA]</scope>
    <source>
        <strain evidence="13 14">CLA-SR-H026</strain>
    </source>
</reference>
<dbReference type="Proteomes" id="UP001481872">
    <property type="component" value="Unassembled WGS sequence"/>
</dbReference>
<dbReference type="InterPro" id="IPR024932">
    <property type="entry name" value="ApbE"/>
</dbReference>
<evidence type="ECO:0000256" key="2">
    <source>
        <dbReference type="ARBA" id="ARBA00011955"/>
    </source>
</evidence>
<keyword evidence="8 11" id="KW-0460">Magnesium</keyword>
<dbReference type="Gene3D" id="3.10.520.10">
    <property type="entry name" value="ApbE-like domains"/>
    <property type="match status" value="1"/>
</dbReference>
<dbReference type="InterPro" id="IPR003374">
    <property type="entry name" value="ApbE-like_sf"/>
</dbReference>
<keyword evidence="4 11" id="KW-0285">Flavoprotein</keyword>
<evidence type="ECO:0000313" key="13">
    <source>
        <dbReference type="EMBL" id="MEQ3353852.1"/>
    </source>
</evidence>
<evidence type="ECO:0000256" key="6">
    <source>
        <dbReference type="ARBA" id="ARBA00022723"/>
    </source>
</evidence>
<keyword evidence="12" id="KW-0732">Signal</keyword>
<evidence type="ECO:0000256" key="4">
    <source>
        <dbReference type="ARBA" id="ARBA00022630"/>
    </source>
</evidence>
<comment type="subcellular location">
    <subcellularLocation>
        <location evidence="12">Cell inner membrane</location>
        <topology evidence="12">Lipid-anchor</topology>
        <orientation evidence="12">Periplasmic side</orientation>
    </subcellularLocation>
</comment>
<evidence type="ECO:0000256" key="3">
    <source>
        <dbReference type="ARBA" id="ARBA00016337"/>
    </source>
</evidence>
<keyword evidence="14" id="KW-1185">Reference proteome</keyword>
<accession>A0ABV1J7Q9</accession>
<keyword evidence="5 11" id="KW-0808">Transferase</keyword>
<evidence type="ECO:0000256" key="8">
    <source>
        <dbReference type="ARBA" id="ARBA00022842"/>
    </source>
</evidence>
<evidence type="ECO:0000313" key="14">
    <source>
        <dbReference type="Proteomes" id="UP001481872"/>
    </source>
</evidence>
<dbReference type="EC" id="2.7.1.180" evidence="2 11"/>
<comment type="cofactor">
    <cofactor evidence="1 12">
        <name>Mg(2+)</name>
        <dbReference type="ChEBI" id="CHEBI:18420"/>
    </cofactor>
</comment>
<dbReference type="GO" id="GO:0016740">
    <property type="term" value="F:transferase activity"/>
    <property type="evidence" value="ECO:0007669"/>
    <property type="project" value="UniProtKB-KW"/>
</dbReference>
<gene>
    <name evidence="13" type="ORF">AAA081_06045</name>
</gene>
<protein>
    <recommendedName>
        <fullName evidence="3 11">FAD:protein FMN transferase</fullName>
        <ecNumber evidence="2 11">2.7.1.180</ecNumber>
    </recommendedName>
    <alternativeName>
        <fullName evidence="9 11">Flavin transferase</fullName>
    </alternativeName>
</protein>
<dbReference type="PANTHER" id="PTHR30040">
    <property type="entry name" value="THIAMINE BIOSYNTHESIS LIPOPROTEIN APBE"/>
    <property type="match status" value="1"/>
</dbReference>
<comment type="function">
    <text evidence="12">Flavin transferase that catalyzes the transfer of the FMN moiety of FAD and its covalent binding to the hydroxyl group of a threonine residue in a target flavoprotein.</text>
</comment>
<keyword evidence="7 11" id="KW-0274">FAD</keyword>
<comment type="similarity">
    <text evidence="11 12">Belongs to the ApbE family.</text>
</comment>
<comment type="caution">
    <text evidence="13">The sequence shown here is derived from an EMBL/GenBank/DDBJ whole genome shotgun (WGS) entry which is preliminary data.</text>
</comment>
<evidence type="ECO:0000256" key="12">
    <source>
        <dbReference type="RuleBase" id="RU363002"/>
    </source>
</evidence>
<keyword evidence="12" id="KW-0449">Lipoprotein</keyword>
<evidence type="ECO:0000256" key="10">
    <source>
        <dbReference type="ARBA" id="ARBA00048540"/>
    </source>
</evidence>
<keyword evidence="12" id="KW-0472">Membrane</keyword>
<evidence type="ECO:0000256" key="5">
    <source>
        <dbReference type="ARBA" id="ARBA00022679"/>
    </source>
</evidence>
<dbReference type="RefSeq" id="WP_349054126.1">
    <property type="nucleotide sequence ID" value="NZ_JBBNPS010000015.1"/>
</dbReference>
<sequence length="391" mass="43110">MKKLLALWMAALVLMTGCGQKNTAENEPSNKNEVQASEAGEISRYQTTFYDTFDTVVSAIVYASSEEEANAYFETIHKRYQELDHLYSSFKNYDGIVNVKSVNDQAGKGKVVVDEELYDLLRFSKEQYEKYGETNIAFGAVTSIWQSYRDAYEVVPESERSADDEALKKGLPDAKIPTMEKLQAANKHTNIDDIVLNDADHSVEIKDPELKIDVGAVAKGYATELIGEELRASGLETALISAGGNVKIIGSAPEAERNSFGIGLQNPEAITGDSAAEDNMKDIIYTNDTSVVTSGDYQRYYIVNGKHYHHLIDPDTLMPADHFRSVTIVTKDSSLADFLSTTAFCLPYEKGRALIESLDGVEAYWIFEDGSTAFTDGLKPMLDSQGATNAQ</sequence>
<organism evidence="13 14">
    <name type="scientific">Aedoeadaptatus acetigenes</name>
    <dbReference type="NCBI Taxonomy" id="2981723"/>
    <lineage>
        <taxon>Bacteria</taxon>
        <taxon>Bacillati</taxon>
        <taxon>Bacillota</taxon>
        <taxon>Tissierellia</taxon>
        <taxon>Tissierellales</taxon>
        <taxon>Peptoniphilaceae</taxon>
        <taxon>Aedoeadaptatus</taxon>
    </lineage>
</organism>
<evidence type="ECO:0000256" key="9">
    <source>
        <dbReference type="ARBA" id="ARBA00031306"/>
    </source>
</evidence>